<dbReference type="InterPro" id="IPR001623">
    <property type="entry name" value="DnaJ_domain"/>
</dbReference>
<organism evidence="3 4">
    <name type="scientific">Thamnidium elegans</name>
    <dbReference type="NCBI Taxonomy" id="101142"/>
    <lineage>
        <taxon>Eukaryota</taxon>
        <taxon>Fungi</taxon>
        <taxon>Fungi incertae sedis</taxon>
        <taxon>Mucoromycota</taxon>
        <taxon>Mucoromycotina</taxon>
        <taxon>Mucoromycetes</taxon>
        <taxon>Mucorales</taxon>
        <taxon>Mucorineae</taxon>
        <taxon>Mucoraceae</taxon>
        <taxon>Thamnidium</taxon>
    </lineage>
</organism>
<gene>
    <name evidence="3" type="ORF">INT48_007561</name>
</gene>
<dbReference type="InterPro" id="IPR036410">
    <property type="entry name" value="HSP_DnaJ_Cys-rich_dom_sf"/>
</dbReference>
<dbReference type="InterPro" id="IPR036869">
    <property type="entry name" value="J_dom_sf"/>
</dbReference>
<evidence type="ECO:0000256" key="1">
    <source>
        <dbReference type="SAM" id="MobiDB-lite"/>
    </source>
</evidence>
<evidence type="ECO:0000313" key="4">
    <source>
        <dbReference type="Proteomes" id="UP000613177"/>
    </source>
</evidence>
<dbReference type="Gene3D" id="2.60.260.20">
    <property type="entry name" value="Urease metallochaperone UreE, N-terminal domain"/>
    <property type="match status" value="2"/>
</dbReference>
<dbReference type="Gene3D" id="2.10.230.10">
    <property type="entry name" value="Heat shock protein DnaJ, cysteine-rich domain"/>
    <property type="match status" value="1"/>
</dbReference>
<dbReference type="GO" id="GO:0030544">
    <property type="term" value="F:Hsp70 protein binding"/>
    <property type="evidence" value="ECO:0007669"/>
    <property type="project" value="InterPro"/>
</dbReference>
<dbReference type="PROSITE" id="PS50076">
    <property type="entry name" value="DNAJ_2"/>
    <property type="match status" value="1"/>
</dbReference>
<feature type="domain" description="J" evidence="2">
    <location>
        <begin position="1"/>
        <end position="40"/>
    </location>
</feature>
<dbReference type="EMBL" id="JAEPRE010000170">
    <property type="protein sequence ID" value="KAG2231050.1"/>
    <property type="molecule type" value="Genomic_DNA"/>
</dbReference>
<dbReference type="AlphaFoldDB" id="A0A8H7VS45"/>
<proteinExistence type="predicted"/>
<feature type="compositionally biased region" description="Pro residues" evidence="1">
    <location>
        <begin position="87"/>
        <end position="96"/>
    </location>
</feature>
<dbReference type="InterPro" id="IPR008971">
    <property type="entry name" value="HSP40/DnaJ_pept-bd"/>
</dbReference>
<keyword evidence="4" id="KW-1185">Reference proteome</keyword>
<dbReference type="SUPFAM" id="SSF57938">
    <property type="entry name" value="DnaJ/Hsp40 cysteine-rich domain"/>
    <property type="match status" value="1"/>
</dbReference>
<evidence type="ECO:0000259" key="2">
    <source>
        <dbReference type="PROSITE" id="PS50076"/>
    </source>
</evidence>
<feature type="region of interest" description="Disordered" evidence="1">
    <location>
        <begin position="359"/>
        <end position="429"/>
    </location>
</feature>
<protein>
    <recommendedName>
        <fullName evidence="2">J domain-containing protein</fullName>
    </recommendedName>
</protein>
<accession>A0A8H7VS45</accession>
<dbReference type="GO" id="GO:0051082">
    <property type="term" value="F:unfolded protein binding"/>
    <property type="evidence" value="ECO:0007669"/>
    <property type="project" value="InterPro"/>
</dbReference>
<dbReference type="Pfam" id="PF01556">
    <property type="entry name" value="DnaJ_C"/>
    <property type="match status" value="1"/>
</dbReference>
<dbReference type="Proteomes" id="UP000613177">
    <property type="component" value="Unassembled WGS sequence"/>
</dbReference>
<dbReference type="CDD" id="cd06257">
    <property type="entry name" value="DnaJ"/>
    <property type="match status" value="1"/>
</dbReference>
<dbReference type="SUPFAM" id="SSF49493">
    <property type="entry name" value="HSP40/DnaJ peptide-binding domain"/>
    <property type="match status" value="2"/>
</dbReference>
<evidence type="ECO:0000313" key="3">
    <source>
        <dbReference type="EMBL" id="KAG2231050.1"/>
    </source>
</evidence>
<reference evidence="3" key="1">
    <citation type="submission" date="2021-01" db="EMBL/GenBank/DDBJ databases">
        <title>Metabolic potential, ecology and presence of endohyphal bacteria is reflected in genomic diversity of Mucoromycotina.</title>
        <authorList>
            <person name="Muszewska A."/>
            <person name="Okrasinska A."/>
            <person name="Steczkiewicz K."/>
            <person name="Drgas O."/>
            <person name="Orlowska M."/>
            <person name="Perlinska-Lenart U."/>
            <person name="Aleksandrzak-Piekarczyk T."/>
            <person name="Szatraj K."/>
            <person name="Zielenkiewicz U."/>
            <person name="Pilsyk S."/>
            <person name="Malc E."/>
            <person name="Mieczkowski P."/>
            <person name="Kruszewska J.S."/>
            <person name="Biernat P."/>
            <person name="Pawlowska J."/>
        </authorList>
    </citation>
    <scope>NUCLEOTIDE SEQUENCE</scope>
    <source>
        <strain evidence="3">WA0000018081</strain>
    </source>
</reference>
<dbReference type="InterPro" id="IPR044713">
    <property type="entry name" value="DNJA1/2-like"/>
</dbReference>
<dbReference type="Gene3D" id="1.10.287.110">
    <property type="entry name" value="DnaJ domain"/>
    <property type="match status" value="1"/>
</dbReference>
<sequence length="429" mass="48327">MAREFHPDRNTEGSEKFKEILNAYNALSCVKSRIKHDAELTAALNVDWSSYTSTSRATKRQKATADSRYRPSTPPTTPSAPSMPSSPSSPSPPSPPRRSDYDIRTITHITLNQSYTGLAQHRVTYVETINCNTCKGQAYGVETTHKCAHCVGEGFISAQVAGEATTVECRKCDSSGAFTIFSKCGDCGGKKRKECELHIRIPKGVHTYHTVRVNQRGNLMPVGEMRGDVIVEIHVDSESTDGSFKRIGDSLHLSLNVDLRDAILGNGTKATFKRLDGKPVHFLQIPGTVLQPGSRVIVHGSGMPIFMSNYDSYGDLHITYNVVFPDFVNIPKSSEDRKVIDRLFMTEKERKARENIIVIDDDEDDNNNHNHNHNHNDHNHHDHNHNHNGNDDDEGDYSYHQAYSYYENIINPANSQNEVNRRRRRRQIR</sequence>
<name>A0A8H7VS45_9FUNG</name>
<dbReference type="CDD" id="cd10747">
    <property type="entry name" value="DnaJ_C"/>
    <property type="match status" value="1"/>
</dbReference>
<comment type="caution">
    <text evidence="3">The sequence shown here is derived from an EMBL/GenBank/DDBJ whole genome shotgun (WGS) entry which is preliminary data.</text>
</comment>
<dbReference type="GO" id="GO:0006457">
    <property type="term" value="P:protein folding"/>
    <property type="evidence" value="ECO:0007669"/>
    <property type="project" value="InterPro"/>
</dbReference>
<dbReference type="PANTHER" id="PTHR43888">
    <property type="entry name" value="DNAJ-LIKE-2, ISOFORM A-RELATED"/>
    <property type="match status" value="1"/>
</dbReference>
<dbReference type="SUPFAM" id="SSF46565">
    <property type="entry name" value="Chaperone J-domain"/>
    <property type="match status" value="1"/>
</dbReference>
<dbReference type="InterPro" id="IPR002939">
    <property type="entry name" value="DnaJ_C"/>
</dbReference>
<feature type="region of interest" description="Disordered" evidence="1">
    <location>
        <begin position="53"/>
        <end position="101"/>
    </location>
</feature>